<dbReference type="KEGG" id="elm:ELI_4213"/>
<evidence type="ECO:0000313" key="2">
    <source>
        <dbReference type="Proteomes" id="UP000006873"/>
    </source>
</evidence>
<keyword evidence="2" id="KW-1185">Reference proteome</keyword>
<dbReference type="Proteomes" id="UP000006873">
    <property type="component" value="Chromosome"/>
</dbReference>
<protein>
    <submittedName>
        <fullName evidence="1">Uncharacterized protein</fullName>
    </submittedName>
</protein>
<proteinExistence type="predicted"/>
<dbReference type="EMBL" id="CP002273">
    <property type="protein sequence ID" value="ADO39155.1"/>
    <property type="molecule type" value="Genomic_DNA"/>
</dbReference>
<evidence type="ECO:0000313" key="1">
    <source>
        <dbReference type="EMBL" id="ADO39155.1"/>
    </source>
</evidence>
<dbReference type="HOGENOM" id="CLU_2953585_0_0_9"/>
<accession>E3GQA6</accession>
<gene>
    <name evidence="1" type="ordered locus">ELI_4213</name>
</gene>
<reference evidence="1 2" key="2">
    <citation type="journal article" date="2011" name="J. Bacteriol.">
        <title>Complete genome sequence of a carbon monoxide-utilizing acetogen, Eubacterium limosum KIST612.</title>
        <authorList>
            <person name="Roh H."/>
            <person name="Ko H.J."/>
            <person name="Kim D."/>
            <person name="Choi D.G."/>
            <person name="Park S."/>
            <person name="Kim S."/>
            <person name="Chang I.S."/>
            <person name="Choi I.G."/>
        </authorList>
    </citation>
    <scope>NUCLEOTIDE SEQUENCE [LARGE SCALE GENOMIC DNA]</scope>
    <source>
        <strain evidence="1 2">KIST612</strain>
    </source>
</reference>
<dbReference type="AlphaFoldDB" id="E3GQA6"/>
<organism evidence="1 2">
    <name type="scientific">Eubacterium callanderi</name>
    <dbReference type="NCBI Taxonomy" id="53442"/>
    <lineage>
        <taxon>Bacteria</taxon>
        <taxon>Bacillati</taxon>
        <taxon>Bacillota</taxon>
        <taxon>Clostridia</taxon>
        <taxon>Eubacteriales</taxon>
        <taxon>Eubacteriaceae</taxon>
        <taxon>Eubacterium</taxon>
    </lineage>
</organism>
<sequence length="59" mass="6518">MQKEKNAVIIKIKLIFTNDMVPHKGRIGNQVEVLNEPITVSGSDRQVPLKGKASVHVNP</sequence>
<name>E3GQA6_9FIRM</name>
<reference key="1">
    <citation type="submission" date="2010-09" db="EMBL/GenBank/DDBJ databases">
        <authorList>
            <person name="Roh H."/>
            <person name="Ko H.-J."/>
            <person name="Kim D."/>
            <person name="Choi D.G."/>
            <person name="Park S."/>
            <person name="Kim S."/>
            <person name="Kim K.H."/>
            <person name="Chang I.S."/>
            <person name="Choi I.-G."/>
        </authorList>
    </citation>
    <scope>NUCLEOTIDE SEQUENCE</scope>
    <source>
        <strain>KIST612</strain>
    </source>
</reference>